<reference evidence="2 3" key="1">
    <citation type="journal article" date="2014" name="PLoS Genet.">
        <title>Phylogenetically driven sequencing of extremely halophilic archaea reveals strategies for static and dynamic osmo-response.</title>
        <authorList>
            <person name="Becker E.A."/>
            <person name="Seitzer P.M."/>
            <person name="Tritt A."/>
            <person name="Larsen D."/>
            <person name="Krusor M."/>
            <person name="Yao A.I."/>
            <person name="Wu D."/>
            <person name="Madern D."/>
            <person name="Eisen J.A."/>
            <person name="Darling A.E."/>
            <person name="Facciotti M.T."/>
        </authorList>
    </citation>
    <scope>NUCLEOTIDE SEQUENCE [LARGE SCALE GENOMIC DNA]</scope>
    <source>
        <strain evidence="2 3">DSM 5350</strain>
    </source>
</reference>
<dbReference type="EMBL" id="AOMD01000029">
    <property type="protein sequence ID" value="EMA43578.1"/>
    <property type="molecule type" value="Genomic_DNA"/>
</dbReference>
<feature type="compositionally biased region" description="Low complexity" evidence="1">
    <location>
        <begin position="1"/>
        <end position="16"/>
    </location>
</feature>
<dbReference type="STRING" id="1227455.C449_13502"/>
<dbReference type="Proteomes" id="UP000011669">
    <property type="component" value="Unassembled WGS sequence"/>
</dbReference>
<dbReference type="AlphaFoldDB" id="M0ME32"/>
<dbReference type="OrthoDB" id="275404at2157"/>
<dbReference type="RefSeq" id="WP_006078559.1">
    <property type="nucleotide sequence ID" value="NZ_AOMD01000029.1"/>
</dbReference>
<protein>
    <submittedName>
        <fullName evidence="2">Uncharacterized protein</fullName>
    </submittedName>
</protein>
<dbReference type="InParanoid" id="M0ME32"/>
<evidence type="ECO:0000313" key="2">
    <source>
        <dbReference type="EMBL" id="EMA43578.1"/>
    </source>
</evidence>
<name>M0ME32_9EURY</name>
<evidence type="ECO:0000313" key="3">
    <source>
        <dbReference type="Proteomes" id="UP000011669"/>
    </source>
</evidence>
<keyword evidence="3" id="KW-1185">Reference proteome</keyword>
<accession>M0ME32</accession>
<evidence type="ECO:0000256" key="1">
    <source>
        <dbReference type="SAM" id="MobiDB-lite"/>
    </source>
</evidence>
<organism evidence="2 3">
    <name type="scientific">Halococcus saccharolyticus DSM 5350</name>
    <dbReference type="NCBI Taxonomy" id="1227455"/>
    <lineage>
        <taxon>Archaea</taxon>
        <taxon>Methanobacteriati</taxon>
        <taxon>Methanobacteriota</taxon>
        <taxon>Stenosarchaea group</taxon>
        <taxon>Halobacteria</taxon>
        <taxon>Halobacteriales</taxon>
        <taxon>Halococcaceae</taxon>
        <taxon>Halococcus</taxon>
    </lineage>
</organism>
<proteinExistence type="predicted"/>
<feature type="region of interest" description="Disordered" evidence="1">
    <location>
        <begin position="1"/>
        <end position="30"/>
    </location>
</feature>
<dbReference type="PATRIC" id="fig|1227455.4.peg.2754"/>
<sequence>MATTQTTSERASSQESASDEDSTETIEVPERYAREIDARERLHKACPVDVYVAGINPRYSWPNRLVAANEARPSVADSADSVIVDSVVNDPYYAVEDVLDAAHKLDAEYVVGKDWPPESDPAGEGIHAADAYEWFLGEYTSHECEADVIVPIAPPFDSGSLNCLSKVDHFALGGMRDMSGEQQVTHIRDFRRVAGYDVDVHGLGVGTSAELIGAIRESVEDDPEKPLLDSFDISTPENAVSKGKIPDKSWQQHRVSFPTGEDSTTMRAGFAESIARMLEYELSPGCDDEILKQAGFATF</sequence>
<comment type="caution">
    <text evidence="2">The sequence shown here is derived from an EMBL/GenBank/DDBJ whole genome shotgun (WGS) entry which is preliminary data.</text>
</comment>
<gene>
    <name evidence="2" type="ORF">C449_13502</name>
</gene>